<protein>
    <submittedName>
        <fullName evidence="3">PRC-barrel domain containing protein</fullName>
    </submittedName>
</protein>
<dbReference type="InterPro" id="IPR011033">
    <property type="entry name" value="PRC_barrel-like_sf"/>
</dbReference>
<feature type="domain" description="PRC-barrel" evidence="2">
    <location>
        <begin position="53"/>
        <end position="116"/>
    </location>
</feature>
<dbReference type="SUPFAM" id="SSF50346">
    <property type="entry name" value="PRC-barrel domain"/>
    <property type="match status" value="1"/>
</dbReference>
<comment type="caution">
    <text evidence="3">The sequence shown here is derived from an EMBL/GenBank/DDBJ whole genome shotgun (WGS) entry which is preliminary data.</text>
</comment>
<dbReference type="Pfam" id="PF05239">
    <property type="entry name" value="PRC"/>
    <property type="match status" value="1"/>
</dbReference>
<dbReference type="InterPro" id="IPR027275">
    <property type="entry name" value="PRC-brl_dom"/>
</dbReference>
<evidence type="ECO:0000256" key="1">
    <source>
        <dbReference type="SAM" id="SignalP"/>
    </source>
</evidence>
<dbReference type="PANTHER" id="PTHR36505">
    <property type="entry name" value="BLR1072 PROTEIN"/>
    <property type="match status" value="1"/>
</dbReference>
<proteinExistence type="predicted"/>
<feature type="chain" id="PRO_5029603703" evidence="1">
    <location>
        <begin position="26"/>
        <end position="133"/>
    </location>
</feature>
<dbReference type="AlphaFoldDB" id="A0A7K3NG80"/>
<keyword evidence="1" id="KW-0732">Signal</keyword>
<dbReference type="Gene3D" id="2.30.30.240">
    <property type="entry name" value="PRC-barrel domain"/>
    <property type="match status" value="1"/>
</dbReference>
<sequence>MTIALKTLCAAAALSLTLVSGAAFAQATPVVGTIGITSEEVLVVAKGWSIKKDILDKDVFNEANEKVGTISDIIVTPVKAMSYAIVGTGGFLGIAEHDVVIPLSQLTIKDKRVLLPGATKEAVKAMPAFKYSN</sequence>
<gene>
    <name evidence="3" type="ORF">G3N56_00325</name>
</gene>
<dbReference type="Proteomes" id="UP000469724">
    <property type="component" value="Unassembled WGS sequence"/>
</dbReference>
<organism evidence="3 4">
    <name type="scientific">Desulfolutivibrio sulfodismutans</name>
    <dbReference type="NCBI Taxonomy" id="63561"/>
    <lineage>
        <taxon>Bacteria</taxon>
        <taxon>Pseudomonadati</taxon>
        <taxon>Thermodesulfobacteriota</taxon>
        <taxon>Desulfovibrionia</taxon>
        <taxon>Desulfovibrionales</taxon>
        <taxon>Desulfovibrionaceae</taxon>
        <taxon>Desulfolutivibrio</taxon>
    </lineage>
</organism>
<reference evidence="3 4" key="1">
    <citation type="submission" date="2020-02" db="EMBL/GenBank/DDBJ databases">
        <title>Comparative genomics of sulfur disproportionating microorganisms.</title>
        <authorList>
            <person name="Ward L.M."/>
            <person name="Bertran E."/>
            <person name="Johnston D.T."/>
        </authorList>
    </citation>
    <scope>NUCLEOTIDE SEQUENCE [LARGE SCALE GENOMIC DNA]</scope>
    <source>
        <strain evidence="3 4">DSM 3696</strain>
    </source>
</reference>
<keyword evidence="4" id="KW-1185">Reference proteome</keyword>
<dbReference type="RefSeq" id="WP_163300244.1">
    <property type="nucleotide sequence ID" value="NZ_JAAGRQ010000001.1"/>
</dbReference>
<feature type="signal peptide" evidence="1">
    <location>
        <begin position="1"/>
        <end position="25"/>
    </location>
</feature>
<evidence type="ECO:0000313" key="3">
    <source>
        <dbReference type="EMBL" id="NDY55190.1"/>
    </source>
</evidence>
<evidence type="ECO:0000259" key="2">
    <source>
        <dbReference type="Pfam" id="PF05239"/>
    </source>
</evidence>
<accession>A0A7K3NG80</accession>
<name>A0A7K3NG80_9BACT</name>
<dbReference type="EMBL" id="JAAGRQ010000001">
    <property type="protein sequence ID" value="NDY55190.1"/>
    <property type="molecule type" value="Genomic_DNA"/>
</dbReference>
<dbReference type="PANTHER" id="PTHR36505:SF1">
    <property type="entry name" value="BLR1072 PROTEIN"/>
    <property type="match status" value="1"/>
</dbReference>
<evidence type="ECO:0000313" key="4">
    <source>
        <dbReference type="Proteomes" id="UP000469724"/>
    </source>
</evidence>